<evidence type="ECO:0000313" key="2">
    <source>
        <dbReference type="Proteomes" id="UP000821845"/>
    </source>
</evidence>
<name>A0ACB7RRX8_HYAAI</name>
<dbReference type="Proteomes" id="UP000821845">
    <property type="component" value="Chromosome 7"/>
</dbReference>
<dbReference type="EMBL" id="CM023487">
    <property type="protein sequence ID" value="KAH6925426.1"/>
    <property type="molecule type" value="Genomic_DNA"/>
</dbReference>
<organism evidence="1 2">
    <name type="scientific">Hyalomma asiaticum</name>
    <name type="common">Tick</name>
    <dbReference type="NCBI Taxonomy" id="266040"/>
    <lineage>
        <taxon>Eukaryota</taxon>
        <taxon>Metazoa</taxon>
        <taxon>Ecdysozoa</taxon>
        <taxon>Arthropoda</taxon>
        <taxon>Chelicerata</taxon>
        <taxon>Arachnida</taxon>
        <taxon>Acari</taxon>
        <taxon>Parasitiformes</taxon>
        <taxon>Ixodida</taxon>
        <taxon>Ixodoidea</taxon>
        <taxon>Ixodidae</taxon>
        <taxon>Hyalomminae</taxon>
        <taxon>Hyalomma</taxon>
    </lineage>
</organism>
<sequence>MTATCNFGTFLQEAIRDRLVLSLRREWRQRKDTTKCAATKQPTAPAPPTTTTSTGNESLLHKVLLRFIATPVEVPGNATLRNAPEFFWKPSSKPAVLSLVAPPYIV</sequence>
<keyword evidence="2" id="KW-1185">Reference proteome</keyword>
<evidence type="ECO:0000313" key="1">
    <source>
        <dbReference type="EMBL" id="KAH6925426.1"/>
    </source>
</evidence>
<accession>A0ACB7RRX8</accession>
<gene>
    <name evidence="1" type="ORF">HPB50_005047</name>
</gene>
<reference evidence="1" key="1">
    <citation type="submission" date="2020-05" db="EMBL/GenBank/DDBJ databases">
        <title>Large-scale comparative analyses of tick genomes elucidate their genetic diversity and vector capacities.</title>
        <authorList>
            <person name="Jia N."/>
            <person name="Wang J."/>
            <person name="Shi W."/>
            <person name="Du L."/>
            <person name="Sun Y."/>
            <person name="Zhan W."/>
            <person name="Jiang J."/>
            <person name="Wang Q."/>
            <person name="Zhang B."/>
            <person name="Ji P."/>
            <person name="Sakyi L.B."/>
            <person name="Cui X."/>
            <person name="Yuan T."/>
            <person name="Jiang B."/>
            <person name="Yang W."/>
            <person name="Lam T.T.-Y."/>
            <person name="Chang Q."/>
            <person name="Ding S."/>
            <person name="Wang X."/>
            <person name="Zhu J."/>
            <person name="Ruan X."/>
            <person name="Zhao L."/>
            <person name="Wei J."/>
            <person name="Que T."/>
            <person name="Du C."/>
            <person name="Cheng J."/>
            <person name="Dai P."/>
            <person name="Han X."/>
            <person name="Huang E."/>
            <person name="Gao Y."/>
            <person name="Liu J."/>
            <person name="Shao H."/>
            <person name="Ye R."/>
            <person name="Li L."/>
            <person name="Wei W."/>
            <person name="Wang X."/>
            <person name="Wang C."/>
            <person name="Yang T."/>
            <person name="Huo Q."/>
            <person name="Li W."/>
            <person name="Guo W."/>
            <person name="Chen H."/>
            <person name="Zhou L."/>
            <person name="Ni X."/>
            <person name="Tian J."/>
            <person name="Zhou Y."/>
            <person name="Sheng Y."/>
            <person name="Liu T."/>
            <person name="Pan Y."/>
            <person name="Xia L."/>
            <person name="Li J."/>
            <person name="Zhao F."/>
            <person name="Cao W."/>
        </authorList>
    </citation>
    <scope>NUCLEOTIDE SEQUENCE</scope>
    <source>
        <strain evidence="1">Hyas-2018</strain>
    </source>
</reference>
<proteinExistence type="predicted"/>
<comment type="caution">
    <text evidence="1">The sequence shown here is derived from an EMBL/GenBank/DDBJ whole genome shotgun (WGS) entry which is preliminary data.</text>
</comment>
<protein>
    <submittedName>
        <fullName evidence="1">Uncharacterized protein</fullName>
    </submittedName>
</protein>